<name>A0A1E8CNP9_9GAMM</name>
<comment type="caution">
    <text evidence="1">The sequence shown here is derived from an EMBL/GenBank/DDBJ whole genome shotgun (WGS) entry which is preliminary data.</text>
</comment>
<proteinExistence type="predicted"/>
<dbReference type="STRING" id="1524254.PHACT_10115"/>
<dbReference type="Proteomes" id="UP000175669">
    <property type="component" value="Unassembled WGS sequence"/>
</dbReference>
<reference evidence="2" key="1">
    <citation type="submission" date="2016-07" db="EMBL/GenBank/DDBJ databases">
        <authorList>
            <person name="Florea S."/>
            <person name="Webb J.S."/>
            <person name="Jaromczyk J."/>
            <person name="Schardl C.L."/>
        </authorList>
    </citation>
    <scope>NUCLEOTIDE SEQUENCE [LARGE SCALE GENOMIC DNA]</scope>
    <source>
        <strain evidence="2">KCTC 42131</strain>
    </source>
</reference>
<protein>
    <recommendedName>
        <fullName evidence="3">DUF2489 domain-containing protein</fullName>
    </recommendedName>
</protein>
<evidence type="ECO:0000313" key="1">
    <source>
        <dbReference type="EMBL" id="OFE14078.1"/>
    </source>
</evidence>
<accession>A0A1E8CNP9</accession>
<evidence type="ECO:0008006" key="3">
    <source>
        <dbReference type="Google" id="ProtNLM"/>
    </source>
</evidence>
<keyword evidence="2" id="KW-1185">Reference proteome</keyword>
<dbReference type="RefSeq" id="WP_070118295.1">
    <property type="nucleotide sequence ID" value="NZ_MASR01000001.1"/>
</dbReference>
<organism evidence="1 2">
    <name type="scientific">Pseudohongiella acticola</name>
    <dbReference type="NCBI Taxonomy" id="1524254"/>
    <lineage>
        <taxon>Bacteria</taxon>
        <taxon>Pseudomonadati</taxon>
        <taxon>Pseudomonadota</taxon>
        <taxon>Gammaproteobacteria</taxon>
        <taxon>Pseudomonadales</taxon>
        <taxon>Pseudohongiellaceae</taxon>
        <taxon>Pseudohongiella</taxon>
    </lineage>
</organism>
<gene>
    <name evidence="1" type="ORF">PHACT_10115</name>
</gene>
<dbReference type="AlphaFoldDB" id="A0A1E8CNP9"/>
<evidence type="ECO:0000313" key="2">
    <source>
        <dbReference type="Proteomes" id="UP000175669"/>
    </source>
</evidence>
<dbReference type="EMBL" id="MASR01000001">
    <property type="protein sequence ID" value="OFE14078.1"/>
    <property type="molecule type" value="Genomic_DNA"/>
</dbReference>
<sequence>MVDLVTSVSLWELIKHAGSWVVNLKRASAARKEESVNALRQVILAAQKTSVYIRQINETGLKDHNTEAELSIAWTELSFKLEDLGIDALAKRCRMKGKHWANPTQFAIEELEKADIGLEKMESLANEILSEVRS</sequence>
<dbReference type="OrthoDB" id="6385263at2"/>